<organism evidence="1 2">
    <name type="scientific">Chryseobacterium edaphi</name>
    <dbReference type="NCBI Taxonomy" id="2976532"/>
    <lineage>
        <taxon>Bacteria</taxon>
        <taxon>Pseudomonadati</taxon>
        <taxon>Bacteroidota</taxon>
        <taxon>Flavobacteriia</taxon>
        <taxon>Flavobacteriales</taxon>
        <taxon>Weeksellaceae</taxon>
        <taxon>Chryseobacterium group</taxon>
        <taxon>Chryseobacterium</taxon>
    </lineage>
</organism>
<evidence type="ECO:0000313" key="1">
    <source>
        <dbReference type="EMBL" id="MCU7615848.1"/>
    </source>
</evidence>
<evidence type="ECO:0000313" key="2">
    <source>
        <dbReference type="Proteomes" id="UP001208649"/>
    </source>
</evidence>
<dbReference type="EMBL" id="JAOTEM010000001">
    <property type="protein sequence ID" value="MCU7615848.1"/>
    <property type="molecule type" value="Genomic_DNA"/>
</dbReference>
<comment type="caution">
    <text evidence="1">The sequence shown here is derived from an EMBL/GenBank/DDBJ whole genome shotgun (WGS) entry which is preliminary data.</text>
</comment>
<evidence type="ECO:0008006" key="3">
    <source>
        <dbReference type="Google" id="ProtNLM"/>
    </source>
</evidence>
<name>A0ABT2W1N1_9FLAO</name>
<dbReference type="RefSeq" id="WP_263001151.1">
    <property type="nucleotide sequence ID" value="NZ_JAOTEM010000001.1"/>
</dbReference>
<reference evidence="2" key="1">
    <citation type="submission" date="2023-07" db="EMBL/GenBank/DDBJ databases">
        <title>Chryseobacterium sp. strain PBS4-4 Genome sequencing and assembly.</title>
        <authorList>
            <person name="Jung Y."/>
        </authorList>
    </citation>
    <scope>NUCLEOTIDE SEQUENCE [LARGE SCALE GENOMIC DNA]</scope>
    <source>
        <strain evidence="2">PBS4-4</strain>
    </source>
</reference>
<gene>
    <name evidence="1" type="ORF">NZ698_01445</name>
</gene>
<dbReference type="Proteomes" id="UP001208649">
    <property type="component" value="Unassembled WGS sequence"/>
</dbReference>
<dbReference type="InterPro" id="IPR027417">
    <property type="entry name" value="P-loop_NTPase"/>
</dbReference>
<protein>
    <recommendedName>
        <fullName evidence="3">ATP-binding protein</fullName>
    </recommendedName>
</protein>
<sequence length="450" mass="52175">MSKKALKIEEVDQAVKFNEIIAPDHEFFTDFSGLRGEFEDRIVYKNMNVVKRNDTYKFNIDNNTSNKSLLFLGGMRGSGKTSELAKYAQNLHNPECFYCITCNIDVELDINELEYMDILILQLEKLTQKLAEDNVNVDSGIKDKMLKWFSQREIEIKKELKSEAGIETEVGISTKNPFFNLLSIVANFKASVIGSIERADVTRKNLKNNFINFANIFNEYIQEVNVSIREENKGKEVLFIVDGLEKTMSSETRRKIIIEEQNRIEKIKAYTIFTLPIELISQRPNLTQFSTVECFPFVKISERDGTKNEDAYQRLREFVYKRIDKNIFEDEDIVNQAIYYSGGSPRQLLQILEISAFFVDDDATQINHTALQKGLQRLANQTSQFVEMPMIDKLKQINENNSNGIDTPYDEVLQKMLENLYVLEYNSGTYKRPNPILELTNLYKQYVAKE</sequence>
<proteinExistence type="predicted"/>
<dbReference type="SUPFAM" id="SSF52540">
    <property type="entry name" value="P-loop containing nucleoside triphosphate hydrolases"/>
    <property type="match status" value="1"/>
</dbReference>
<keyword evidence="2" id="KW-1185">Reference proteome</keyword>
<accession>A0ABT2W1N1</accession>